<feature type="transmembrane region" description="Helical" evidence="1">
    <location>
        <begin position="81"/>
        <end position="101"/>
    </location>
</feature>
<comment type="caution">
    <text evidence="2">The sequence shown here is derived from an EMBL/GenBank/DDBJ whole genome shotgun (WGS) entry which is preliminary data.</text>
</comment>
<name>A0A2M7R727_9BACT</name>
<dbReference type="Pfam" id="PF04020">
    <property type="entry name" value="Phage_holin_4_2"/>
    <property type="match status" value="1"/>
</dbReference>
<dbReference type="AlphaFoldDB" id="A0A2M7R727"/>
<gene>
    <name evidence="2" type="ORF">COY73_01575</name>
</gene>
<evidence type="ECO:0000313" key="3">
    <source>
        <dbReference type="Proteomes" id="UP000230767"/>
    </source>
</evidence>
<feature type="transmembrane region" description="Helical" evidence="1">
    <location>
        <begin position="44"/>
        <end position="69"/>
    </location>
</feature>
<proteinExistence type="predicted"/>
<sequence length="137" mass="15644">MRRLFLQIIAGILGLWLASKFVQFLPWVTPPGVRIEVIPGQSSLFGINFTAVWQVLILIGCVFGFVNFFIKPVLKFITTPIRALTFGLFTLIINMALVWIVDVLFPELTIPGIVALFWTTIIIWILNFLLLKFHKKV</sequence>
<keyword evidence="1" id="KW-0472">Membrane</keyword>
<dbReference type="EMBL" id="PFLW01000042">
    <property type="protein sequence ID" value="PIY89191.1"/>
    <property type="molecule type" value="Genomic_DNA"/>
</dbReference>
<organism evidence="2 3">
    <name type="scientific">Candidatus Nealsonbacteria bacterium CG_4_10_14_0_8_um_filter_37_14</name>
    <dbReference type="NCBI Taxonomy" id="1974684"/>
    <lineage>
        <taxon>Bacteria</taxon>
        <taxon>Candidatus Nealsoniibacteriota</taxon>
    </lineage>
</organism>
<dbReference type="PANTHER" id="PTHR37309:SF1">
    <property type="entry name" value="SLR0284 PROTEIN"/>
    <property type="match status" value="1"/>
</dbReference>
<evidence type="ECO:0008006" key="4">
    <source>
        <dbReference type="Google" id="ProtNLM"/>
    </source>
</evidence>
<dbReference type="PANTHER" id="PTHR37309">
    <property type="entry name" value="SLR0284 PROTEIN"/>
    <property type="match status" value="1"/>
</dbReference>
<keyword evidence="1" id="KW-0812">Transmembrane</keyword>
<feature type="transmembrane region" description="Helical" evidence="1">
    <location>
        <begin position="113"/>
        <end position="131"/>
    </location>
</feature>
<keyword evidence="1" id="KW-1133">Transmembrane helix</keyword>
<evidence type="ECO:0000313" key="2">
    <source>
        <dbReference type="EMBL" id="PIY89191.1"/>
    </source>
</evidence>
<dbReference type="InterPro" id="IPR007165">
    <property type="entry name" value="Phage_holin_4_2"/>
</dbReference>
<evidence type="ECO:0000256" key="1">
    <source>
        <dbReference type="SAM" id="Phobius"/>
    </source>
</evidence>
<dbReference type="Proteomes" id="UP000230767">
    <property type="component" value="Unassembled WGS sequence"/>
</dbReference>
<reference evidence="3" key="1">
    <citation type="submission" date="2017-09" db="EMBL/GenBank/DDBJ databases">
        <title>Depth-based differentiation of microbial function through sediment-hosted aquifers and enrichment of novel symbionts in the deep terrestrial subsurface.</title>
        <authorList>
            <person name="Probst A.J."/>
            <person name="Ladd B."/>
            <person name="Jarett J.K."/>
            <person name="Geller-Mcgrath D.E."/>
            <person name="Sieber C.M.K."/>
            <person name="Emerson J.B."/>
            <person name="Anantharaman K."/>
            <person name="Thomas B.C."/>
            <person name="Malmstrom R."/>
            <person name="Stieglmeier M."/>
            <person name="Klingl A."/>
            <person name="Woyke T."/>
            <person name="Ryan C.M."/>
            <person name="Banfield J.F."/>
        </authorList>
    </citation>
    <scope>NUCLEOTIDE SEQUENCE [LARGE SCALE GENOMIC DNA]</scope>
</reference>
<accession>A0A2M7R727</accession>
<protein>
    <recommendedName>
        <fullName evidence="4">Phage holin family protein</fullName>
    </recommendedName>
</protein>